<accession>E6PYD7</accession>
<proteinExistence type="predicted"/>
<protein>
    <submittedName>
        <fullName evidence="1">Uncharacterized protein</fullName>
    </submittedName>
</protein>
<evidence type="ECO:0000313" key="1">
    <source>
        <dbReference type="EMBL" id="CBH99946.1"/>
    </source>
</evidence>
<sequence length="142" mass="15959">MVVVGGFRLYQTAEPIRQAESWAGRIERDAPGWRITPRPLTDFSGIDPEASGSRRVQARKGLTRTALFGRGFQDPSCRDRLGRYSFLSAGLVRSSTNFSGSGKAGARCRRIFRARKRLTASGLWWMPAARRWAAWPLKQPMC</sequence>
<dbReference type="AlphaFoldDB" id="E6PYD7"/>
<dbReference type="EMBL" id="CABN01000072">
    <property type="protein sequence ID" value="CBH99946.1"/>
    <property type="molecule type" value="Genomic_DNA"/>
</dbReference>
<comment type="caution">
    <text evidence="1">The sequence shown here is derived from an EMBL/GenBank/DDBJ whole genome shotgun (WGS) entry which is preliminary data.</text>
</comment>
<organism evidence="1">
    <name type="scientific">mine drainage metagenome</name>
    <dbReference type="NCBI Taxonomy" id="410659"/>
    <lineage>
        <taxon>unclassified sequences</taxon>
        <taxon>metagenomes</taxon>
        <taxon>ecological metagenomes</taxon>
    </lineage>
</organism>
<gene>
    <name evidence="1" type="ORF">CARN3_0916</name>
</gene>
<name>E6PYD7_9ZZZZ</name>
<reference evidence="1" key="1">
    <citation type="submission" date="2009-10" db="EMBL/GenBank/DDBJ databases">
        <title>Diversity of trophic interactions inside an arsenic-rich microbial ecosystem.</title>
        <authorList>
            <person name="Bertin P.N."/>
            <person name="Heinrich-Salmeron A."/>
            <person name="Pelletier E."/>
            <person name="Goulhen-Chollet F."/>
            <person name="Arsene-Ploetze F."/>
            <person name="Gallien S."/>
            <person name="Calteau A."/>
            <person name="Vallenet D."/>
            <person name="Casiot C."/>
            <person name="Chane-Woon-Ming B."/>
            <person name="Giloteaux L."/>
            <person name="Barakat M."/>
            <person name="Bonnefoy V."/>
            <person name="Bruneel O."/>
            <person name="Chandler M."/>
            <person name="Cleiss J."/>
            <person name="Duran R."/>
            <person name="Elbaz-Poulichet F."/>
            <person name="Fonknechten N."/>
            <person name="Lauga B."/>
            <person name="Mornico D."/>
            <person name="Ortet P."/>
            <person name="Schaeffer C."/>
            <person name="Siguier P."/>
            <person name="Alexander Thil Smith A."/>
            <person name="Van Dorsselaer A."/>
            <person name="Weissenbach J."/>
            <person name="Medigue C."/>
            <person name="Le Paslier D."/>
        </authorList>
    </citation>
    <scope>NUCLEOTIDE SEQUENCE</scope>
</reference>